<organism evidence="2 3">
    <name type="scientific">Mesorhizobium muleiense</name>
    <dbReference type="NCBI Taxonomy" id="1004279"/>
    <lineage>
        <taxon>Bacteria</taxon>
        <taxon>Pseudomonadati</taxon>
        <taxon>Pseudomonadota</taxon>
        <taxon>Alphaproteobacteria</taxon>
        <taxon>Hyphomicrobiales</taxon>
        <taxon>Phyllobacteriaceae</taxon>
        <taxon>Mesorhizobium</taxon>
    </lineage>
</organism>
<dbReference type="InterPro" id="IPR039375">
    <property type="entry name" value="NodN-like"/>
</dbReference>
<gene>
    <name evidence="2" type="ORF">SAMN05428953_1368</name>
</gene>
<evidence type="ECO:0000259" key="1">
    <source>
        <dbReference type="Pfam" id="PF01575"/>
    </source>
</evidence>
<evidence type="ECO:0000313" key="3">
    <source>
        <dbReference type="Proteomes" id="UP000198894"/>
    </source>
</evidence>
<protein>
    <submittedName>
        <fullName evidence="2">Acyl dehydratase</fullName>
    </submittedName>
</protein>
<dbReference type="InterPro" id="IPR002539">
    <property type="entry name" value="MaoC-like_dom"/>
</dbReference>
<dbReference type="PANTHER" id="PTHR42993:SF1">
    <property type="entry name" value="MAOC-LIKE DEHYDRATASE DOMAIN-CONTAINING PROTEIN"/>
    <property type="match status" value="1"/>
</dbReference>
<dbReference type="CDD" id="cd03450">
    <property type="entry name" value="NodN"/>
    <property type="match status" value="1"/>
</dbReference>
<name>A0A1G9JUI7_9HYPH</name>
<sequence>MKPLALRTVEMEDISVEPISLDVLLASVGKEVGVSPWRVVSQRMIDQFADATDDHQFIHCDPERAKRETPFGGTIAHGFLSLSLLSAMTFETMPPLENSKMGVNHGFDSLRFLAPVKTGARIRTRFVLADVKVRPSGWVQTAHDVTIEIEGSKKPALTARWLTLTLIEREPEAA</sequence>
<dbReference type="PANTHER" id="PTHR42993">
    <property type="entry name" value="MAOC-LIKE DEHYDRATASE DOMAIN-CONTAINING PROTEIN"/>
    <property type="match status" value="1"/>
</dbReference>
<dbReference type="EMBL" id="FNEE01000036">
    <property type="protein sequence ID" value="SDL40875.1"/>
    <property type="molecule type" value="Genomic_DNA"/>
</dbReference>
<feature type="domain" description="MaoC-like" evidence="1">
    <location>
        <begin position="27"/>
        <end position="134"/>
    </location>
</feature>
<reference evidence="3" key="1">
    <citation type="submission" date="2016-10" db="EMBL/GenBank/DDBJ databases">
        <authorList>
            <person name="Varghese N."/>
            <person name="Submissions S."/>
        </authorList>
    </citation>
    <scope>NUCLEOTIDE SEQUENCE [LARGE SCALE GENOMIC DNA]</scope>
    <source>
        <strain evidence="3">CGMCC 1.11022</strain>
    </source>
</reference>
<dbReference type="AlphaFoldDB" id="A0A1G9JUI7"/>
<dbReference type="Proteomes" id="UP000198894">
    <property type="component" value="Unassembled WGS sequence"/>
</dbReference>
<evidence type="ECO:0000313" key="2">
    <source>
        <dbReference type="EMBL" id="SDL40875.1"/>
    </source>
</evidence>
<dbReference type="Pfam" id="PF01575">
    <property type="entry name" value="MaoC_dehydratas"/>
    <property type="match status" value="1"/>
</dbReference>
<proteinExistence type="predicted"/>
<dbReference type="SUPFAM" id="SSF54637">
    <property type="entry name" value="Thioesterase/thiol ester dehydrase-isomerase"/>
    <property type="match status" value="1"/>
</dbReference>
<accession>A0A1G9JUI7</accession>
<keyword evidence="3" id="KW-1185">Reference proteome</keyword>
<dbReference type="InterPro" id="IPR029069">
    <property type="entry name" value="HotDog_dom_sf"/>
</dbReference>
<dbReference type="Gene3D" id="3.10.129.10">
    <property type="entry name" value="Hotdog Thioesterase"/>
    <property type="match status" value="1"/>
</dbReference>